<evidence type="ECO:0000256" key="1">
    <source>
        <dbReference type="ARBA" id="ARBA00001947"/>
    </source>
</evidence>
<evidence type="ECO:0000256" key="2">
    <source>
        <dbReference type="ARBA" id="ARBA00008072"/>
    </source>
</evidence>
<evidence type="ECO:0000256" key="5">
    <source>
        <dbReference type="ARBA" id="ARBA00023002"/>
    </source>
</evidence>
<dbReference type="SUPFAM" id="SSF51735">
    <property type="entry name" value="NAD(P)-binding Rossmann-fold domains"/>
    <property type="match status" value="1"/>
</dbReference>
<gene>
    <name evidence="8" type="ORF">FOTG_16704</name>
</gene>
<organism evidence="8">
    <name type="scientific">Fusarium oxysporum f. sp. vasinfectum 25433</name>
    <dbReference type="NCBI Taxonomy" id="1089449"/>
    <lineage>
        <taxon>Eukaryota</taxon>
        <taxon>Fungi</taxon>
        <taxon>Dikarya</taxon>
        <taxon>Ascomycota</taxon>
        <taxon>Pezizomycotina</taxon>
        <taxon>Sordariomycetes</taxon>
        <taxon>Hypocreomycetidae</taxon>
        <taxon>Hypocreales</taxon>
        <taxon>Nectriaceae</taxon>
        <taxon>Fusarium</taxon>
        <taxon>Fusarium oxysporum species complex</taxon>
    </lineage>
</organism>
<dbReference type="Pfam" id="PF00107">
    <property type="entry name" value="ADH_zinc_N"/>
    <property type="match status" value="1"/>
</dbReference>
<dbReference type="Gene3D" id="3.90.180.10">
    <property type="entry name" value="Medium-chain alcohol dehydrogenases, catalytic domain"/>
    <property type="match status" value="1"/>
</dbReference>
<keyword evidence="5" id="KW-0560">Oxidoreductase</keyword>
<dbReference type="Proteomes" id="UP000030701">
    <property type="component" value="Unassembled WGS sequence"/>
</dbReference>
<dbReference type="PANTHER" id="PTHR43350:SF11">
    <property type="entry name" value="ENOYL REDUCTASE (ER) DOMAIN-CONTAINING PROTEIN"/>
    <property type="match status" value="1"/>
</dbReference>
<keyword evidence="3" id="KW-0479">Metal-binding</keyword>
<evidence type="ECO:0008006" key="9">
    <source>
        <dbReference type="Google" id="ProtNLM"/>
    </source>
</evidence>
<dbReference type="EMBL" id="JH658038">
    <property type="protein sequence ID" value="EXM14940.1"/>
    <property type="molecule type" value="Genomic_DNA"/>
</dbReference>
<dbReference type="GO" id="GO:0046872">
    <property type="term" value="F:metal ion binding"/>
    <property type="evidence" value="ECO:0007669"/>
    <property type="project" value="UniProtKB-KW"/>
</dbReference>
<evidence type="ECO:0000259" key="7">
    <source>
        <dbReference type="Pfam" id="PF08240"/>
    </source>
</evidence>
<dbReference type="HOGENOM" id="CLU_026673_14_1_1"/>
<dbReference type="Gene3D" id="3.40.50.720">
    <property type="entry name" value="NAD(P)-binding Rossmann-like Domain"/>
    <property type="match status" value="1"/>
</dbReference>
<evidence type="ECO:0000313" key="8">
    <source>
        <dbReference type="EMBL" id="EXM14940.1"/>
    </source>
</evidence>
<name>X0M2Q2_FUSOX</name>
<evidence type="ECO:0000256" key="3">
    <source>
        <dbReference type="ARBA" id="ARBA00022723"/>
    </source>
</evidence>
<dbReference type="InterPro" id="IPR011032">
    <property type="entry name" value="GroES-like_sf"/>
</dbReference>
<proteinExistence type="inferred from homology"/>
<dbReference type="GO" id="GO:0016491">
    <property type="term" value="F:oxidoreductase activity"/>
    <property type="evidence" value="ECO:0007669"/>
    <property type="project" value="UniProtKB-KW"/>
</dbReference>
<dbReference type="PANTHER" id="PTHR43350">
    <property type="entry name" value="NAD-DEPENDENT ALCOHOL DEHYDROGENASE"/>
    <property type="match status" value="1"/>
</dbReference>
<evidence type="ECO:0000256" key="4">
    <source>
        <dbReference type="ARBA" id="ARBA00022833"/>
    </source>
</evidence>
<dbReference type="InterPro" id="IPR013149">
    <property type="entry name" value="ADH-like_C"/>
</dbReference>
<dbReference type="SUPFAM" id="SSF50129">
    <property type="entry name" value="GroES-like"/>
    <property type="match status" value="1"/>
</dbReference>
<dbReference type="InterPro" id="IPR036291">
    <property type="entry name" value="NAD(P)-bd_dom_sf"/>
</dbReference>
<feature type="domain" description="Alcohol dehydrogenase-like C-terminal" evidence="6">
    <location>
        <begin position="149"/>
        <end position="264"/>
    </location>
</feature>
<evidence type="ECO:0000259" key="6">
    <source>
        <dbReference type="Pfam" id="PF00107"/>
    </source>
</evidence>
<dbReference type="AlphaFoldDB" id="X0M2Q2"/>
<protein>
    <recommendedName>
        <fullName evidence="9">Alcohol dehydrogenase-like C-terminal domain-containing protein</fullName>
    </recommendedName>
</protein>
<dbReference type="InterPro" id="IPR013154">
    <property type="entry name" value="ADH-like_N"/>
</dbReference>
<dbReference type="Pfam" id="PF08240">
    <property type="entry name" value="ADH_N"/>
    <property type="match status" value="1"/>
</dbReference>
<comment type="similarity">
    <text evidence="2">Belongs to the zinc-containing alcohol dehydrogenase family.</text>
</comment>
<keyword evidence="4" id="KW-0862">Zinc</keyword>
<comment type="cofactor">
    <cofactor evidence="1">
        <name>Zn(2+)</name>
        <dbReference type="ChEBI" id="CHEBI:29105"/>
    </cofactor>
</comment>
<reference evidence="8" key="1">
    <citation type="submission" date="2011-11" db="EMBL/GenBank/DDBJ databases">
        <title>The Genome Sequence of Fusarium oxysporum Cotton.</title>
        <authorList>
            <consortium name="The Broad Institute Genome Sequencing Platform"/>
            <person name="Ma L.-J."/>
            <person name="Gale L.R."/>
            <person name="Schwartz D.C."/>
            <person name="Zhou S."/>
            <person name="Corby-Kistler H."/>
            <person name="Young S.K."/>
            <person name="Zeng Q."/>
            <person name="Gargeya S."/>
            <person name="Fitzgerald M."/>
            <person name="Haas B."/>
            <person name="Abouelleil A."/>
            <person name="Alvarado L."/>
            <person name="Arachchi H.M."/>
            <person name="Berlin A."/>
            <person name="Brown A."/>
            <person name="Chapman S.B."/>
            <person name="Chen Z."/>
            <person name="Dunbar C."/>
            <person name="Freedman E."/>
            <person name="Gearin G."/>
            <person name="Goldberg J."/>
            <person name="Griggs A."/>
            <person name="Gujja S."/>
            <person name="Heiman D."/>
            <person name="Howarth C."/>
            <person name="Larson L."/>
            <person name="Lui A."/>
            <person name="MacDonald P.J.P."/>
            <person name="Montmayeur A."/>
            <person name="Murphy C."/>
            <person name="Neiman D."/>
            <person name="Pearson M."/>
            <person name="Priest M."/>
            <person name="Roberts A."/>
            <person name="Saif S."/>
            <person name="Shea T."/>
            <person name="Shenoy N."/>
            <person name="Sisk P."/>
            <person name="Stolte C."/>
            <person name="Sykes S."/>
            <person name="Wortman J."/>
            <person name="Nusbaum C."/>
            <person name="Birren B."/>
        </authorList>
    </citation>
    <scope>NUCLEOTIDE SEQUENCE [LARGE SCALE GENOMIC DNA]</scope>
    <source>
        <strain evidence="8">25433</strain>
    </source>
</reference>
<sequence length="315" mass="33971">MKLTYTKDAGVVLKVGSKLLGFLEGDKVLLSFNSCSSCQDGRLGYTSYCQSYAAQNFGGQREDGTKSLTLTDSRAKLSSHFFGQSSFAEIALVSSRCMVKVPESTNLALFAPLGCGIQTSARTVLNTLDVKEDQSLAAFGIGAIRLSYIIAAKLRAASPIITIDVNQARLELAKELGATHTILSRDKTLDVPKEIRRISSGNSVFRAADYSGIPVVIEQTIKSLRSRGKAATMGSPAPGVYAKIDIFAHIVKGTHYIGSYKGDSNLSKTHSNFLLNKIVTLCSGKDYKKAFKDIQSGKVVKGVLRWVKDSPLDVN</sequence>
<feature type="domain" description="Alcohol dehydrogenase-like N-terminal" evidence="7">
    <location>
        <begin position="9"/>
        <end position="103"/>
    </location>
</feature>
<reference evidence="8" key="2">
    <citation type="submission" date="2012-05" db="EMBL/GenBank/DDBJ databases">
        <title>The Genome Annotation of Fusarium oxysporum Cotton.</title>
        <authorList>
            <consortium name="The Broad Institute Genomics Platform"/>
            <person name="Ma L.-J."/>
            <person name="Corby-Kistler H."/>
            <person name="Broz K."/>
            <person name="Gale L.R."/>
            <person name="Jonkers W."/>
            <person name="O'Donnell K."/>
            <person name="Ploetz R."/>
            <person name="Steinberg C."/>
            <person name="Schwartz D.C."/>
            <person name="VanEtten H."/>
            <person name="Zhou S."/>
            <person name="Young S.K."/>
            <person name="Zeng Q."/>
            <person name="Gargeya S."/>
            <person name="Fitzgerald M."/>
            <person name="Abouelleil A."/>
            <person name="Alvarado L."/>
            <person name="Chapman S.B."/>
            <person name="Gainer-Dewar J."/>
            <person name="Goldberg J."/>
            <person name="Griggs A."/>
            <person name="Gujja S."/>
            <person name="Hansen M."/>
            <person name="Howarth C."/>
            <person name="Imamovic A."/>
            <person name="Ireland A."/>
            <person name="Larimer J."/>
            <person name="McCowan C."/>
            <person name="Murphy C."/>
            <person name="Pearson M."/>
            <person name="Poon T.W."/>
            <person name="Priest M."/>
            <person name="Roberts A."/>
            <person name="Saif S."/>
            <person name="Shea T."/>
            <person name="Sykes S."/>
            <person name="Wortman J."/>
            <person name="Nusbaum C."/>
            <person name="Birren B."/>
        </authorList>
    </citation>
    <scope>NUCLEOTIDE SEQUENCE</scope>
    <source>
        <strain evidence="8">25433</strain>
    </source>
</reference>
<accession>X0M2Q2</accession>